<sequence>TPSIHYRSHDFATGRYQIPDVFPRRQPTKHPPHPPPLYIPTIIPQFFLSLVHSSSLFSLVFHPTFSFGVYVVLYCLPYLLLGLVAVSSSRRRKDFLYLSLYVSWESCLSAAA</sequence>
<proteinExistence type="predicted"/>
<feature type="non-terminal residue" evidence="2">
    <location>
        <position position="112"/>
    </location>
</feature>
<organism evidence="2 3">
    <name type="scientific">Phaeosphaeria nodorum (strain SN15 / ATCC MYA-4574 / FGSC 10173)</name>
    <name type="common">Glume blotch fungus</name>
    <name type="synonym">Parastagonospora nodorum</name>
    <dbReference type="NCBI Taxonomy" id="321614"/>
    <lineage>
        <taxon>Eukaryota</taxon>
        <taxon>Fungi</taxon>
        <taxon>Dikarya</taxon>
        <taxon>Ascomycota</taxon>
        <taxon>Pezizomycotina</taxon>
        <taxon>Dothideomycetes</taxon>
        <taxon>Pleosporomycetidae</taxon>
        <taxon>Pleosporales</taxon>
        <taxon>Pleosporineae</taxon>
        <taxon>Phaeosphaeriaceae</taxon>
        <taxon>Parastagonospora</taxon>
    </lineage>
</organism>
<dbReference type="EMBL" id="CP069032">
    <property type="protein sequence ID" value="QRC99991.1"/>
    <property type="molecule type" value="Genomic_DNA"/>
</dbReference>
<evidence type="ECO:0000313" key="3">
    <source>
        <dbReference type="Proteomes" id="UP000663193"/>
    </source>
</evidence>
<dbReference type="VEuPathDB" id="FungiDB:JI435_414350"/>
<evidence type="ECO:0000313" key="2">
    <source>
        <dbReference type="EMBL" id="QRC99991.1"/>
    </source>
</evidence>
<name>A0A7U2I4Y2_PHANO</name>
<keyword evidence="1" id="KW-0812">Transmembrane</keyword>
<keyword evidence="3" id="KW-1185">Reference proteome</keyword>
<reference evidence="3" key="1">
    <citation type="journal article" date="2021" name="BMC Genomics">
        <title>Chromosome-level genome assembly and manually-curated proteome of model necrotroph Parastagonospora nodorum Sn15 reveals a genome-wide trove of candidate effector homologs, and redundancy of virulence-related functions within an accessory chromosome.</title>
        <authorList>
            <person name="Bertazzoni S."/>
            <person name="Jones D.A.B."/>
            <person name="Phan H.T."/>
            <person name="Tan K.-C."/>
            <person name="Hane J.K."/>
        </authorList>
    </citation>
    <scope>NUCLEOTIDE SEQUENCE [LARGE SCALE GENOMIC DNA]</scope>
    <source>
        <strain evidence="3">SN15 / ATCC MYA-4574 / FGSC 10173)</strain>
    </source>
</reference>
<evidence type="ECO:0000256" key="1">
    <source>
        <dbReference type="SAM" id="Phobius"/>
    </source>
</evidence>
<dbReference type="AlphaFoldDB" id="A0A7U2I4Y2"/>
<feature type="non-terminal residue" evidence="2">
    <location>
        <position position="1"/>
    </location>
</feature>
<keyword evidence="1" id="KW-0472">Membrane</keyword>
<accession>A0A7U2I4Y2</accession>
<dbReference type="Proteomes" id="UP000663193">
    <property type="component" value="Chromosome 10"/>
</dbReference>
<keyword evidence="1" id="KW-1133">Transmembrane helix</keyword>
<feature type="transmembrane region" description="Helical" evidence="1">
    <location>
        <begin position="67"/>
        <end position="86"/>
    </location>
</feature>
<protein>
    <submittedName>
        <fullName evidence="2">Uncharacterized protein</fullName>
    </submittedName>
</protein>
<gene>
    <name evidence="2" type="ORF">JI435_414350</name>
</gene>